<dbReference type="Gene3D" id="1.10.10.10">
    <property type="entry name" value="Winged helix-like DNA-binding domain superfamily/Winged helix DNA-binding domain"/>
    <property type="match status" value="1"/>
</dbReference>
<evidence type="ECO:0000259" key="5">
    <source>
        <dbReference type="PROSITE" id="PS50987"/>
    </source>
</evidence>
<evidence type="ECO:0000313" key="7">
    <source>
        <dbReference type="Proteomes" id="UP001216189"/>
    </source>
</evidence>
<dbReference type="CDD" id="cd00090">
    <property type="entry name" value="HTH_ARSR"/>
    <property type="match status" value="1"/>
</dbReference>
<dbReference type="Pfam" id="PF01022">
    <property type="entry name" value="HTH_5"/>
    <property type="match status" value="1"/>
</dbReference>
<protein>
    <submittedName>
        <fullName evidence="6">Metalloregulator ArsR/SmtB family transcription factor</fullName>
    </submittedName>
</protein>
<dbReference type="NCBIfam" id="NF007528">
    <property type="entry name" value="PRK10141.1"/>
    <property type="match status" value="1"/>
</dbReference>
<dbReference type="InterPro" id="IPR001845">
    <property type="entry name" value="HTH_ArsR_DNA-bd_dom"/>
</dbReference>
<dbReference type="EMBL" id="JARBFT010000003">
    <property type="protein sequence ID" value="MDE1514414.1"/>
    <property type="molecule type" value="Genomic_DNA"/>
</dbReference>
<accession>A0ABT5UYH9</accession>
<sequence length="113" mass="13136">MQQRALNLYKALSEETRLKSLLLMQKQGELCVCDLMEALNLSQPKVSRHLAELRKHELVLDERRGKWVYYQINPALAPWVKQVLEITLKHNLTFIESELQFIKGKSCSNGVNE</sequence>
<proteinExistence type="predicted"/>
<dbReference type="InterPro" id="IPR051081">
    <property type="entry name" value="HTH_MetalResp_TranReg"/>
</dbReference>
<dbReference type="PROSITE" id="PS00846">
    <property type="entry name" value="HTH_ARSR_1"/>
    <property type="match status" value="1"/>
</dbReference>
<dbReference type="SMART" id="SM00418">
    <property type="entry name" value="HTH_ARSR"/>
    <property type="match status" value="1"/>
</dbReference>
<dbReference type="RefSeq" id="WP_274722112.1">
    <property type="nucleotide sequence ID" value="NZ_JARBFT010000003.1"/>
</dbReference>
<feature type="domain" description="HTH arsR-type" evidence="5">
    <location>
        <begin position="1"/>
        <end position="95"/>
    </location>
</feature>
<dbReference type="InterPro" id="IPR036390">
    <property type="entry name" value="WH_DNA-bd_sf"/>
</dbReference>
<dbReference type="PANTHER" id="PTHR33154">
    <property type="entry name" value="TRANSCRIPTIONAL REGULATOR, ARSR FAMILY"/>
    <property type="match status" value="1"/>
</dbReference>
<organism evidence="6 7">
    <name type="scientific">Vibrio chanodichtyis</name>
    <dbReference type="NCBI Taxonomy" id="3027932"/>
    <lineage>
        <taxon>Bacteria</taxon>
        <taxon>Pseudomonadati</taxon>
        <taxon>Pseudomonadota</taxon>
        <taxon>Gammaproteobacteria</taxon>
        <taxon>Vibrionales</taxon>
        <taxon>Vibrionaceae</taxon>
        <taxon>Vibrio</taxon>
    </lineage>
</organism>
<dbReference type="InterPro" id="IPR036388">
    <property type="entry name" value="WH-like_DNA-bd_sf"/>
</dbReference>
<dbReference type="NCBIfam" id="NF033788">
    <property type="entry name" value="HTH_metalloreg"/>
    <property type="match status" value="1"/>
</dbReference>
<evidence type="ECO:0000256" key="4">
    <source>
        <dbReference type="ARBA" id="ARBA00023163"/>
    </source>
</evidence>
<dbReference type="PROSITE" id="PS50987">
    <property type="entry name" value="HTH_ARSR_2"/>
    <property type="match status" value="1"/>
</dbReference>
<evidence type="ECO:0000256" key="3">
    <source>
        <dbReference type="ARBA" id="ARBA00023125"/>
    </source>
</evidence>
<keyword evidence="7" id="KW-1185">Reference proteome</keyword>
<dbReference type="Proteomes" id="UP001216189">
    <property type="component" value="Unassembled WGS sequence"/>
</dbReference>
<comment type="caution">
    <text evidence="6">The sequence shown here is derived from an EMBL/GenBank/DDBJ whole genome shotgun (WGS) entry which is preliminary data.</text>
</comment>
<name>A0ABT5UYH9_9VIBR</name>
<dbReference type="PANTHER" id="PTHR33154:SF18">
    <property type="entry name" value="ARSENICAL RESISTANCE OPERON REPRESSOR"/>
    <property type="match status" value="1"/>
</dbReference>
<dbReference type="InterPro" id="IPR018334">
    <property type="entry name" value="ArsR_HTH"/>
</dbReference>
<keyword evidence="3" id="KW-0238">DNA-binding</keyword>
<keyword evidence="1" id="KW-0059">Arsenical resistance</keyword>
<keyword evidence="2" id="KW-0805">Transcription regulation</keyword>
<reference evidence="6 7" key="1">
    <citation type="submission" date="2023-02" db="EMBL/GenBank/DDBJ databases">
        <title>Vibrio intestini sp. nov., a close relative of Vibrio cholerae isolated from the intestine of Healthy Culter dabryi.</title>
        <authorList>
            <person name="Wu N."/>
        </authorList>
    </citation>
    <scope>NUCLEOTIDE SEQUENCE [LARGE SCALE GENOMIC DNA]</scope>
    <source>
        <strain evidence="6 7">DSL-7</strain>
    </source>
</reference>
<gene>
    <name evidence="6" type="ORF">PUN32_05215</name>
</gene>
<evidence type="ECO:0000256" key="2">
    <source>
        <dbReference type="ARBA" id="ARBA00023015"/>
    </source>
</evidence>
<dbReference type="InterPro" id="IPR011991">
    <property type="entry name" value="ArsR-like_HTH"/>
</dbReference>
<dbReference type="PRINTS" id="PR00778">
    <property type="entry name" value="HTHARSR"/>
</dbReference>
<evidence type="ECO:0000256" key="1">
    <source>
        <dbReference type="ARBA" id="ARBA00022849"/>
    </source>
</evidence>
<keyword evidence="4" id="KW-0804">Transcription</keyword>
<evidence type="ECO:0000313" key="6">
    <source>
        <dbReference type="EMBL" id="MDE1514414.1"/>
    </source>
</evidence>
<dbReference type="SUPFAM" id="SSF46785">
    <property type="entry name" value="Winged helix' DNA-binding domain"/>
    <property type="match status" value="1"/>
</dbReference>